<dbReference type="AlphaFoldDB" id="A0A319CTS5"/>
<dbReference type="EMBL" id="KZ821677">
    <property type="protein sequence ID" value="PYH86147.1"/>
    <property type="molecule type" value="Genomic_DNA"/>
</dbReference>
<gene>
    <name evidence="3" type="ORF">BO82DRAFT_418447</name>
</gene>
<dbReference type="VEuPathDB" id="FungiDB:BO82DRAFT_418447"/>
<keyword evidence="2" id="KW-0472">Membrane</keyword>
<dbReference type="STRING" id="1448315.A0A319CTS5"/>
<feature type="region of interest" description="Disordered" evidence="1">
    <location>
        <begin position="53"/>
        <end position="74"/>
    </location>
</feature>
<dbReference type="Proteomes" id="UP000248340">
    <property type="component" value="Unassembled WGS sequence"/>
</dbReference>
<dbReference type="GeneID" id="37142808"/>
<dbReference type="Pfam" id="PF11927">
    <property type="entry name" value="HODM_asu-like"/>
    <property type="match status" value="1"/>
</dbReference>
<keyword evidence="4" id="KW-1185">Reference proteome</keyword>
<evidence type="ECO:0000256" key="2">
    <source>
        <dbReference type="SAM" id="Phobius"/>
    </source>
</evidence>
<dbReference type="InterPro" id="IPR021848">
    <property type="entry name" value="HODM_asu-like"/>
</dbReference>
<sequence>MVEYHYGKALMEMIPKGVNSITAAWLLATTGVLAYLTFWMMVSPSLAEKNNRKELKKKKQPGHNYPSGETTTTTTTTITPLTDFDYRTINPIDYRPFKTMQHVSMGIKKMPKEEWIRIDRGYLDRIEERKRVMQTNPKEVFGSNPIVDPAIAELYEEIMDLLPRRYPTIFDLRGKTLHNKVTNQSYSVDLAGLTPLTMLRNLGENVEEDFYIMCPDAENELRLQGYIACFPGGFLSPSRVGMSMREIHQPVPGFEARIGKGADRFLVRLEPGVFVGRMNWSLQTDGRDLFRMDGNNFYPEKDNQLPLKSRAVNLGDCYLRVEHQTLTRLARSRAVIFCVRSYMTSLQDVRAEGNGPALADAIESMPERLGVYKMRPLWSEAIYPYLRQQQSL</sequence>
<evidence type="ECO:0008006" key="5">
    <source>
        <dbReference type="Google" id="ProtNLM"/>
    </source>
</evidence>
<dbReference type="RefSeq" id="XP_025496347.1">
    <property type="nucleotide sequence ID" value="XM_025640066.1"/>
</dbReference>
<protein>
    <recommendedName>
        <fullName evidence="5">HRQ family protein</fullName>
    </recommendedName>
</protein>
<keyword evidence="2" id="KW-1133">Transmembrane helix</keyword>
<keyword evidence="2" id="KW-0812">Transmembrane</keyword>
<evidence type="ECO:0000256" key="1">
    <source>
        <dbReference type="SAM" id="MobiDB-lite"/>
    </source>
</evidence>
<name>A0A319CTS5_9EURO</name>
<dbReference type="OrthoDB" id="5043642at2759"/>
<evidence type="ECO:0000313" key="4">
    <source>
        <dbReference type="Proteomes" id="UP000248340"/>
    </source>
</evidence>
<evidence type="ECO:0000313" key="3">
    <source>
        <dbReference type="EMBL" id="PYH86147.1"/>
    </source>
</evidence>
<organism evidence="3 4">
    <name type="scientific">Aspergillus uvarum CBS 121591</name>
    <dbReference type="NCBI Taxonomy" id="1448315"/>
    <lineage>
        <taxon>Eukaryota</taxon>
        <taxon>Fungi</taxon>
        <taxon>Dikarya</taxon>
        <taxon>Ascomycota</taxon>
        <taxon>Pezizomycotina</taxon>
        <taxon>Eurotiomycetes</taxon>
        <taxon>Eurotiomycetidae</taxon>
        <taxon>Eurotiales</taxon>
        <taxon>Aspergillaceae</taxon>
        <taxon>Aspergillus</taxon>
        <taxon>Aspergillus subgen. Circumdati</taxon>
    </lineage>
</organism>
<feature type="transmembrane region" description="Helical" evidence="2">
    <location>
        <begin position="21"/>
        <end position="42"/>
    </location>
</feature>
<accession>A0A319CTS5</accession>
<reference evidence="3 4" key="1">
    <citation type="submission" date="2016-12" db="EMBL/GenBank/DDBJ databases">
        <title>The genomes of Aspergillus section Nigri reveals drivers in fungal speciation.</title>
        <authorList>
            <consortium name="DOE Joint Genome Institute"/>
            <person name="Vesth T.C."/>
            <person name="Nybo J."/>
            <person name="Theobald S."/>
            <person name="Brandl J."/>
            <person name="Frisvad J.C."/>
            <person name="Nielsen K.F."/>
            <person name="Lyhne E.K."/>
            <person name="Kogle M.E."/>
            <person name="Kuo A."/>
            <person name="Riley R."/>
            <person name="Clum A."/>
            <person name="Nolan M."/>
            <person name="Lipzen A."/>
            <person name="Salamov A."/>
            <person name="Henrissat B."/>
            <person name="Wiebenga A."/>
            <person name="De Vries R.P."/>
            <person name="Grigoriev I.V."/>
            <person name="Mortensen U.H."/>
            <person name="Andersen M.R."/>
            <person name="Baker S.E."/>
        </authorList>
    </citation>
    <scope>NUCLEOTIDE SEQUENCE [LARGE SCALE GENOMIC DNA]</scope>
    <source>
        <strain evidence="3 4">CBS 121591</strain>
    </source>
</reference>
<proteinExistence type="predicted"/>